<keyword evidence="1" id="KW-0238">DNA-binding</keyword>
<dbReference type="Pfam" id="PF00440">
    <property type="entry name" value="TetR_N"/>
    <property type="match status" value="1"/>
</dbReference>
<evidence type="ECO:0000313" key="2">
    <source>
        <dbReference type="EMBL" id="QHN39320.1"/>
    </source>
</evidence>
<dbReference type="PANTHER" id="PTHR43479">
    <property type="entry name" value="ACREF/ENVCD OPERON REPRESSOR-RELATED"/>
    <property type="match status" value="1"/>
</dbReference>
<dbReference type="SUPFAM" id="SSF46689">
    <property type="entry name" value="Homeodomain-like"/>
    <property type="match status" value="1"/>
</dbReference>
<dbReference type="InterPro" id="IPR001647">
    <property type="entry name" value="HTH_TetR"/>
</dbReference>
<dbReference type="Gene3D" id="1.10.10.60">
    <property type="entry name" value="Homeodomain-like"/>
    <property type="match status" value="1"/>
</dbReference>
<reference evidence="2" key="1">
    <citation type="journal article" date="2021" name="Nat. Microbiol.">
        <title>Cocultivation of an ultrasmall environmental parasitic bacterium with lytic ability against bacteria associated with wastewater foams.</title>
        <authorList>
            <person name="Batinovic S."/>
            <person name="Rose J.J.A."/>
            <person name="Ratcliffe J."/>
            <person name="Seviour R.J."/>
            <person name="Petrovski S."/>
        </authorList>
    </citation>
    <scope>NUCLEOTIDE SEQUENCE</scope>
    <source>
        <strain evidence="2">CON44</strain>
    </source>
</reference>
<dbReference type="InterPro" id="IPR050624">
    <property type="entry name" value="HTH-type_Tx_Regulator"/>
</dbReference>
<dbReference type="RefSeq" id="WP_005184948.1">
    <property type="nucleotide sequence ID" value="NZ_CP045804.1"/>
</dbReference>
<sequence length="201" mass="22398">MANTPKGQRTEAAFVQAARICFAELGYLNTKISDIATAAGRSTASFYNYYDSKEQLLEALLKEFTTGVVEAALATRHNDPQAGVRAAVTAYWNMFREYRPEMIGLIQMSMLDETFRQRWLDNRIAGIKQVLLSFDRAEQAGYAIGLPHDALASALVSAMEHTCYVWQSVGGDLGVNRPDDESAIDVLAALWYRTVYQQPTD</sequence>
<dbReference type="InterPro" id="IPR009057">
    <property type="entry name" value="Homeodomain-like_sf"/>
</dbReference>
<gene>
    <name evidence="2" type="ORF">GII30_09225</name>
</gene>
<dbReference type="PANTHER" id="PTHR43479:SF11">
    <property type="entry name" value="ACREF_ENVCD OPERON REPRESSOR-RELATED"/>
    <property type="match status" value="1"/>
</dbReference>
<evidence type="ECO:0000256" key="1">
    <source>
        <dbReference type="ARBA" id="ARBA00023125"/>
    </source>
</evidence>
<organism evidence="2">
    <name type="scientific">Gordonia amarae</name>
    <dbReference type="NCBI Taxonomy" id="36821"/>
    <lineage>
        <taxon>Bacteria</taxon>
        <taxon>Bacillati</taxon>
        <taxon>Actinomycetota</taxon>
        <taxon>Actinomycetes</taxon>
        <taxon>Mycobacteriales</taxon>
        <taxon>Gordoniaceae</taxon>
        <taxon>Gordonia</taxon>
    </lineage>
</organism>
<proteinExistence type="predicted"/>
<dbReference type="PROSITE" id="PS50977">
    <property type="entry name" value="HTH_TETR_2"/>
    <property type="match status" value="1"/>
</dbReference>
<dbReference type="Gene3D" id="1.10.357.10">
    <property type="entry name" value="Tetracycline Repressor, domain 2"/>
    <property type="match status" value="1"/>
</dbReference>
<accession>A0A857KWS9</accession>
<dbReference type="EMBL" id="CP045810">
    <property type="protein sequence ID" value="QHN39320.1"/>
    <property type="molecule type" value="Genomic_DNA"/>
</dbReference>
<name>A0A857KWS9_9ACTN</name>
<dbReference type="GO" id="GO:0003677">
    <property type="term" value="F:DNA binding"/>
    <property type="evidence" value="ECO:0007669"/>
    <property type="project" value="UniProtKB-UniRule"/>
</dbReference>
<dbReference type="AlphaFoldDB" id="A0A857KWS9"/>
<dbReference type="InterPro" id="IPR036271">
    <property type="entry name" value="Tet_transcr_reg_TetR-rel_C_sf"/>
</dbReference>
<dbReference type="PRINTS" id="PR00455">
    <property type="entry name" value="HTHTETR"/>
</dbReference>
<dbReference type="SUPFAM" id="SSF48498">
    <property type="entry name" value="Tetracyclin repressor-like, C-terminal domain"/>
    <property type="match status" value="1"/>
</dbReference>
<protein>
    <submittedName>
        <fullName evidence="2">TetR family transcriptional regulator</fullName>
    </submittedName>
</protein>